<organism evidence="2 3">
    <name type="scientific">Wickerhamomyces ciferrii (strain ATCC 14091 / BCRC 22168 / CBS 111 / JCM 3599 / NBRC 0793 / NRRL Y-1031 F-60-10)</name>
    <name type="common">Yeast</name>
    <name type="synonym">Pichia ciferrii</name>
    <dbReference type="NCBI Taxonomy" id="1206466"/>
    <lineage>
        <taxon>Eukaryota</taxon>
        <taxon>Fungi</taxon>
        <taxon>Dikarya</taxon>
        <taxon>Ascomycota</taxon>
        <taxon>Saccharomycotina</taxon>
        <taxon>Saccharomycetes</taxon>
        <taxon>Phaffomycetales</taxon>
        <taxon>Wickerhamomycetaceae</taxon>
        <taxon>Wickerhamomyces</taxon>
    </lineage>
</organism>
<comment type="caution">
    <text evidence="2">The sequence shown here is derived from an EMBL/GenBank/DDBJ whole genome shotgun (WGS) entry which is preliminary data.</text>
</comment>
<dbReference type="AlphaFoldDB" id="K0KI93"/>
<evidence type="ECO:0000313" key="3">
    <source>
        <dbReference type="Proteomes" id="UP000009328"/>
    </source>
</evidence>
<feature type="region of interest" description="Disordered" evidence="1">
    <location>
        <begin position="383"/>
        <end position="428"/>
    </location>
</feature>
<accession>K0KI93</accession>
<sequence length="624" mass="72825">MFSIKTCRYSSKHVGQFAALQLSRQKSSSADFVPLNQLNPKSSTKGVANKLTYKDINSIAASPSTSLNYMDYLPGLGKAHKKLFLTNEPINKYHILKTFHEAHQTEVYKLCNILETMNYDKTNLHNVTIALSKLVLSLPLGIKSYTDFPQHLNKSCILPKKSNETLKPNDSGKDIGETLEWSNRDIKYFVDEFIDKRLFKDKKHLSQVNPLDIYEVGFLPEKAQSKTSISVSSKLDVHFQIQQLLVDPIINLVHTISGDQCFSFRSYNSTYVLYPDIIVQNNTSGSTAMIFQIKQSLPHNINKDNIDSLPAIKLLKEQLKELNCYDGCISDGNTFIYLHNIEDPLFTDMYVYKIFYNEDIFFTIKHVFMSVLMKSRKVPYVSKDESDCTSNNVIDKESQEDHSDADTNSHEEYDKQQDYNDTNKNSQEDCDDIIDEEEQEYNAFRKRLLNKTELPDLEDLFYDLAVPENTYETMQIPNKEIIHEFDLVWERDFQNITMKTEVFRSYFEQYFELNSENWGLNSIIDRSDLINIRVYDPIRCYDSDEIKEYLYEPFDFEYTWPDIDFDYDLEQLMKIDNCYPIKSKGRVKLVCNEEYIVFGKVIAVPVLKSKEENMDPFKTFKKPE</sequence>
<keyword evidence="3" id="KW-1185">Reference proteome</keyword>
<dbReference type="HOGENOM" id="CLU_438192_0_0_1"/>
<evidence type="ECO:0000256" key="1">
    <source>
        <dbReference type="SAM" id="MobiDB-lite"/>
    </source>
</evidence>
<dbReference type="InParanoid" id="K0KI93"/>
<protein>
    <submittedName>
        <fullName evidence="2">Uncharacterized protein</fullName>
    </submittedName>
</protein>
<reference evidence="2 3" key="1">
    <citation type="journal article" date="2012" name="Eukaryot. Cell">
        <title>Draft genome sequence of Wickerhamomyces ciferrii NRRL Y-1031 F-60-10.</title>
        <authorList>
            <person name="Schneider J."/>
            <person name="Andrea H."/>
            <person name="Blom J."/>
            <person name="Jaenicke S."/>
            <person name="Ruckert C."/>
            <person name="Schorsch C."/>
            <person name="Szczepanowski R."/>
            <person name="Farwick M."/>
            <person name="Goesmann A."/>
            <person name="Puhler A."/>
            <person name="Schaffer S."/>
            <person name="Tauch A."/>
            <person name="Kohler T."/>
            <person name="Brinkrolf K."/>
        </authorList>
    </citation>
    <scope>NUCLEOTIDE SEQUENCE [LARGE SCALE GENOMIC DNA]</scope>
    <source>
        <strain evidence="3">ATCC 14091 / BCRC 22168 / CBS 111 / JCM 3599 / NBRC 0793 / NRRL Y-1031 F-60-10</strain>
    </source>
</reference>
<proteinExistence type="predicted"/>
<gene>
    <name evidence="2" type="ORF">BN7_2265</name>
</gene>
<evidence type="ECO:0000313" key="2">
    <source>
        <dbReference type="EMBL" id="CCH42721.1"/>
    </source>
</evidence>
<dbReference type="EMBL" id="CAIF01000051">
    <property type="protein sequence ID" value="CCH42721.1"/>
    <property type="molecule type" value="Genomic_DNA"/>
</dbReference>
<name>K0KI93_WICCF</name>
<dbReference type="Proteomes" id="UP000009328">
    <property type="component" value="Unassembled WGS sequence"/>
</dbReference>
<feature type="compositionally biased region" description="Basic and acidic residues" evidence="1">
    <location>
        <begin position="394"/>
        <end position="418"/>
    </location>
</feature>